<dbReference type="EMBL" id="CAJOBA010001622">
    <property type="protein sequence ID" value="CAF3605879.1"/>
    <property type="molecule type" value="Genomic_DNA"/>
</dbReference>
<evidence type="ECO:0000259" key="1">
    <source>
        <dbReference type="SMART" id="SM00849"/>
    </source>
</evidence>
<dbReference type="InterPro" id="IPR050855">
    <property type="entry name" value="NDM-1-like"/>
</dbReference>
<reference evidence="3" key="1">
    <citation type="submission" date="2021-02" db="EMBL/GenBank/DDBJ databases">
        <authorList>
            <person name="Nowell W R."/>
        </authorList>
    </citation>
    <scope>NUCLEOTIDE SEQUENCE</scope>
</reference>
<dbReference type="PANTHER" id="PTHR42951:SF4">
    <property type="entry name" value="ACYL-COENZYME A THIOESTERASE MBLAC2"/>
    <property type="match status" value="1"/>
</dbReference>
<evidence type="ECO:0000313" key="3">
    <source>
        <dbReference type="EMBL" id="CAF3605879.1"/>
    </source>
</evidence>
<sequence>MARIENPSWFTTKQIEPHLFLTTENHFFEGNRSNIWLIRGVARDLIIDCGLGVCNLKKHLENLQLLSKDRECIVLCTHSHFDHSGGANHFENESKVLIHQYDYDGLRNGRQVETLNYVKPTHFSQQPYQHFSTWQYEVPSTKCEPILDGHRIDLGAGDEVTVLHVPGHTRGSIVCYYPKEKSLFTGDFVYDCGHGGNLFDWLPTSSVQEYLRSANRMLDWLQEHDIDKIYPGHFRILNGPNRVREILEQYIDSKDGCCSKLTASCLQTLTSGFFRSGCFRLCPC</sequence>
<gene>
    <name evidence="2" type="ORF">OVA965_LOCUS5674</name>
    <name evidence="3" type="ORF">TMI583_LOCUS5671</name>
</gene>
<dbReference type="Proteomes" id="UP000682733">
    <property type="component" value="Unassembled WGS sequence"/>
</dbReference>
<name>A0A8S2HCL3_9BILA</name>
<dbReference type="InterPro" id="IPR001279">
    <property type="entry name" value="Metallo-B-lactamas"/>
</dbReference>
<dbReference type="SUPFAM" id="SSF56281">
    <property type="entry name" value="Metallo-hydrolase/oxidoreductase"/>
    <property type="match status" value="1"/>
</dbReference>
<protein>
    <recommendedName>
        <fullName evidence="1">Metallo-beta-lactamase domain-containing protein</fullName>
    </recommendedName>
</protein>
<dbReference type="EMBL" id="CAJNOK010001622">
    <property type="protein sequence ID" value="CAF0821549.1"/>
    <property type="molecule type" value="Genomic_DNA"/>
</dbReference>
<evidence type="ECO:0000313" key="2">
    <source>
        <dbReference type="EMBL" id="CAF0821549.1"/>
    </source>
</evidence>
<dbReference type="Pfam" id="PF00753">
    <property type="entry name" value="Lactamase_B"/>
    <property type="match status" value="1"/>
</dbReference>
<dbReference type="Proteomes" id="UP000677228">
    <property type="component" value="Unassembled WGS sequence"/>
</dbReference>
<comment type="caution">
    <text evidence="3">The sequence shown here is derived from an EMBL/GenBank/DDBJ whole genome shotgun (WGS) entry which is preliminary data.</text>
</comment>
<dbReference type="PANTHER" id="PTHR42951">
    <property type="entry name" value="METALLO-BETA-LACTAMASE DOMAIN-CONTAINING"/>
    <property type="match status" value="1"/>
</dbReference>
<evidence type="ECO:0000313" key="4">
    <source>
        <dbReference type="Proteomes" id="UP000682733"/>
    </source>
</evidence>
<organism evidence="3 4">
    <name type="scientific">Didymodactylos carnosus</name>
    <dbReference type="NCBI Taxonomy" id="1234261"/>
    <lineage>
        <taxon>Eukaryota</taxon>
        <taxon>Metazoa</taxon>
        <taxon>Spiralia</taxon>
        <taxon>Gnathifera</taxon>
        <taxon>Rotifera</taxon>
        <taxon>Eurotatoria</taxon>
        <taxon>Bdelloidea</taxon>
        <taxon>Philodinida</taxon>
        <taxon>Philodinidae</taxon>
        <taxon>Didymodactylos</taxon>
    </lineage>
</organism>
<proteinExistence type="predicted"/>
<feature type="domain" description="Metallo-beta-lactamase" evidence="1">
    <location>
        <begin position="32"/>
        <end position="233"/>
    </location>
</feature>
<accession>A0A8S2HCL3</accession>
<dbReference type="AlphaFoldDB" id="A0A8S2HCL3"/>
<dbReference type="InterPro" id="IPR036866">
    <property type="entry name" value="RibonucZ/Hydroxyglut_hydro"/>
</dbReference>
<dbReference type="Gene3D" id="3.60.15.10">
    <property type="entry name" value="Ribonuclease Z/Hydroxyacylglutathione hydrolase-like"/>
    <property type="match status" value="1"/>
</dbReference>
<dbReference type="SMART" id="SM00849">
    <property type="entry name" value="Lactamase_B"/>
    <property type="match status" value="1"/>
</dbReference>